<sequence>MEAEGSSVGSDGTGGATLKALKHLWRHKQHHQYPFSSPSSAFGCPTTTCPHHCRPHPSPRTHCSHCCRPTLTQPLPPPGAALGRYDSSRASSRIQHQDYWNTERYLNSRAMDRTSFAVETGYLPGLKKSRMSWDSGAEWRAPLPPFCQKVTSPLLRSP</sequence>
<accession>A0A8C5YSA3</accession>
<organism evidence="1 2">
    <name type="scientific">Marmota marmota marmota</name>
    <name type="common">Alpine marmot</name>
    <dbReference type="NCBI Taxonomy" id="9994"/>
    <lineage>
        <taxon>Eukaryota</taxon>
        <taxon>Metazoa</taxon>
        <taxon>Chordata</taxon>
        <taxon>Craniata</taxon>
        <taxon>Vertebrata</taxon>
        <taxon>Euteleostomi</taxon>
        <taxon>Mammalia</taxon>
        <taxon>Eutheria</taxon>
        <taxon>Euarchontoglires</taxon>
        <taxon>Glires</taxon>
        <taxon>Rodentia</taxon>
        <taxon>Sciuromorpha</taxon>
        <taxon>Sciuridae</taxon>
        <taxon>Xerinae</taxon>
        <taxon>Marmotini</taxon>
        <taxon>Marmota</taxon>
    </lineage>
</organism>
<protein>
    <submittedName>
        <fullName evidence="1">Uncharacterized protein</fullName>
    </submittedName>
</protein>
<evidence type="ECO:0000313" key="2">
    <source>
        <dbReference type="Proteomes" id="UP000694407"/>
    </source>
</evidence>
<reference evidence="1" key="2">
    <citation type="submission" date="2025-09" db="UniProtKB">
        <authorList>
            <consortium name="Ensembl"/>
        </authorList>
    </citation>
    <scope>IDENTIFICATION</scope>
</reference>
<evidence type="ECO:0000313" key="1">
    <source>
        <dbReference type="Ensembl" id="ENSMMMP00000004394.1"/>
    </source>
</evidence>
<name>A0A8C5YSA3_MARMA</name>
<dbReference type="GeneTree" id="ENSGT00510000051272"/>
<dbReference type="Ensembl" id="ENSMMMT00000004989.1">
    <property type="protein sequence ID" value="ENSMMMP00000004394.1"/>
    <property type="gene ID" value="ENSMMMG00000003998.1"/>
</dbReference>
<keyword evidence="2" id="KW-1185">Reference proteome</keyword>
<dbReference type="AlphaFoldDB" id="A0A8C5YSA3"/>
<proteinExistence type="predicted"/>
<dbReference type="Proteomes" id="UP000694407">
    <property type="component" value="Unplaced"/>
</dbReference>
<reference evidence="1" key="1">
    <citation type="submission" date="2025-08" db="UniProtKB">
        <authorList>
            <consortium name="Ensembl"/>
        </authorList>
    </citation>
    <scope>IDENTIFICATION</scope>
</reference>